<keyword evidence="7" id="KW-1185">Reference proteome</keyword>
<dbReference type="PROSITE" id="PS51898">
    <property type="entry name" value="TYR_RECOMBINASE"/>
    <property type="match status" value="1"/>
</dbReference>
<keyword evidence="3" id="KW-0233">DNA recombination</keyword>
<dbReference type="AlphaFoldDB" id="A0A844GAI9"/>
<dbReference type="PANTHER" id="PTHR30349:SF41">
    <property type="entry name" value="INTEGRASE_RECOMBINASE PROTEIN MJ0367-RELATED"/>
    <property type="match status" value="1"/>
</dbReference>
<feature type="coiled-coil region" evidence="4">
    <location>
        <begin position="67"/>
        <end position="94"/>
    </location>
</feature>
<dbReference type="Pfam" id="PF00589">
    <property type="entry name" value="Phage_integrase"/>
    <property type="match status" value="1"/>
</dbReference>
<keyword evidence="4" id="KW-0175">Coiled coil</keyword>
<dbReference type="GO" id="GO:0006310">
    <property type="term" value="P:DNA recombination"/>
    <property type="evidence" value="ECO:0007669"/>
    <property type="project" value="UniProtKB-KW"/>
</dbReference>
<comment type="similarity">
    <text evidence="1">Belongs to the 'phage' integrase family.</text>
</comment>
<dbReference type="SUPFAM" id="SSF56349">
    <property type="entry name" value="DNA breaking-rejoining enzymes"/>
    <property type="match status" value="1"/>
</dbReference>
<proteinExistence type="inferred from homology"/>
<evidence type="ECO:0000256" key="4">
    <source>
        <dbReference type="SAM" id="Coils"/>
    </source>
</evidence>
<dbReference type="CDD" id="cd00397">
    <property type="entry name" value="DNA_BRE_C"/>
    <property type="match status" value="1"/>
</dbReference>
<organism evidence="6 7">
    <name type="scientific">Victivallis lenta</name>
    <dbReference type="NCBI Taxonomy" id="2606640"/>
    <lineage>
        <taxon>Bacteria</taxon>
        <taxon>Pseudomonadati</taxon>
        <taxon>Lentisphaerota</taxon>
        <taxon>Lentisphaeria</taxon>
        <taxon>Victivallales</taxon>
        <taxon>Victivallaceae</taxon>
        <taxon>Victivallis</taxon>
    </lineage>
</organism>
<dbReference type="Gene3D" id="1.10.150.130">
    <property type="match status" value="1"/>
</dbReference>
<evidence type="ECO:0000256" key="1">
    <source>
        <dbReference type="ARBA" id="ARBA00008857"/>
    </source>
</evidence>
<dbReference type="InterPro" id="IPR013762">
    <property type="entry name" value="Integrase-like_cat_sf"/>
</dbReference>
<evidence type="ECO:0000313" key="7">
    <source>
        <dbReference type="Proteomes" id="UP000435649"/>
    </source>
</evidence>
<sequence length="472" mass="53648">MARHTTGKLYTSGKKGYYYFRYTANGKDFRVRLLDLNGKPITREPEAKKAAARILRPLNESDRAEQLRILKNSLSDAEEAANQAKIELVNSKATIMAGWELFMSCPKRPASCKRYSSADIPPHTTAANYRSYYRRFAEWLKANHKEISLLGDITPEVADKFMDAVRRENASGTYNKYLQFFNCFFNTLAGAQKINSTNPFQDIDRQEHRYNSKKPLALEQITTLINSATGDMRILIALGYFTGLRLGDCCTLLWHEIDLSRKIIERIPRKTEHTIKDRSQAVVKIGIPPALFEMLTAIPENERQNYLLPDFAEKYLSGGDQQITKKILKHFKKCNIEIHRPGTGRRMVLDPETGKPMIDKATGKTKTTGTRAVVEMGFHSLRYSYISHNAEAGTPAAIIQKNAGHANPAMTEHYTKISDTAAVRYAEVLQLPACNNEDEFQSEREILHRLVDKLPLEQIRKLIGFIKMGELL</sequence>
<dbReference type="RefSeq" id="WP_154420716.1">
    <property type="nucleotide sequence ID" value="NZ_VUNS01000040.1"/>
</dbReference>
<name>A0A844GAI9_9BACT</name>
<dbReference type="InterPro" id="IPR002104">
    <property type="entry name" value="Integrase_catalytic"/>
</dbReference>
<dbReference type="Gene3D" id="1.10.443.10">
    <property type="entry name" value="Intergrase catalytic core"/>
    <property type="match status" value="1"/>
</dbReference>
<dbReference type="InterPro" id="IPR011010">
    <property type="entry name" value="DNA_brk_join_enz"/>
</dbReference>
<feature type="domain" description="Tyr recombinase" evidence="5">
    <location>
        <begin position="211"/>
        <end position="430"/>
    </location>
</feature>
<dbReference type="Proteomes" id="UP000435649">
    <property type="component" value="Unassembled WGS sequence"/>
</dbReference>
<evidence type="ECO:0000256" key="3">
    <source>
        <dbReference type="ARBA" id="ARBA00023172"/>
    </source>
</evidence>
<keyword evidence="2" id="KW-0238">DNA-binding</keyword>
<protein>
    <submittedName>
        <fullName evidence="6">Site-specific integrase</fullName>
    </submittedName>
</protein>
<reference evidence="6 7" key="1">
    <citation type="submission" date="2019-08" db="EMBL/GenBank/DDBJ databases">
        <title>In-depth cultivation of the pig gut microbiome towards novel bacterial diversity and tailored functional studies.</title>
        <authorList>
            <person name="Wylensek D."/>
            <person name="Hitch T.C.A."/>
            <person name="Clavel T."/>
        </authorList>
    </citation>
    <scope>NUCLEOTIDE SEQUENCE [LARGE SCALE GENOMIC DNA]</scope>
    <source>
        <strain evidence="6 7">BBE-744-WT-12</strain>
    </source>
</reference>
<dbReference type="EMBL" id="VUNS01000040">
    <property type="protein sequence ID" value="MST99541.1"/>
    <property type="molecule type" value="Genomic_DNA"/>
</dbReference>
<comment type="caution">
    <text evidence="6">The sequence shown here is derived from an EMBL/GenBank/DDBJ whole genome shotgun (WGS) entry which is preliminary data.</text>
</comment>
<evidence type="ECO:0000313" key="6">
    <source>
        <dbReference type="EMBL" id="MST99541.1"/>
    </source>
</evidence>
<dbReference type="GO" id="GO:0015074">
    <property type="term" value="P:DNA integration"/>
    <property type="evidence" value="ECO:0007669"/>
    <property type="project" value="InterPro"/>
</dbReference>
<evidence type="ECO:0000259" key="5">
    <source>
        <dbReference type="PROSITE" id="PS51898"/>
    </source>
</evidence>
<dbReference type="PANTHER" id="PTHR30349">
    <property type="entry name" value="PHAGE INTEGRASE-RELATED"/>
    <property type="match status" value="1"/>
</dbReference>
<dbReference type="InterPro" id="IPR050090">
    <property type="entry name" value="Tyrosine_recombinase_XerCD"/>
</dbReference>
<dbReference type="InterPro" id="IPR010998">
    <property type="entry name" value="Integrase_recombinase_N"/>
</dbReference>
<dbReference type="GO" id="GO:0003677">
    <property type="term" value="F:DNA binding"/>
    <property type="evidence" value="ECO:0007669"/>
    <property type="project" value="UniProtKB-KW"/>
</dbReference>
<evidence type="ECO:0000256" key="2">
    <source>
        <dbReference type="ARBA" id="ARBA00023125"/>
    </source>
</evidence>
<accession>A0A844GAI9</accession>
<gene>
    <name evidence="6" type="ORF">FYJ85_21160</name>
</gene>